<gene>
    <name evidence="7" type="ORF">DCAR_0415806</name>
</gene>
<evidence type="ECO:0000256" key="1">
    <source>
        <dbReference type="ARBA" id="ARBA00004721"/>
    </source>
</evidence>
<evidence type="ECO:0000256" key="5">
    <source>
        <dbReference type="RuleBase" id="RU003718"/>
    </source>
</evidence>
<reference evidence="7" key="1">
    <citation type="journal article" date="2016" name="Nat. Genet.">
        <title>A high-quality carrot genome assembly provides new insights into carotenoid accumulation and asterid genome evolution.</title>
        <authorList>
            <person name="Iorizzo M."/>
            <person name="Ellison S."/>
            <person name="Senalik D."/>
            <person name="Zeng P."/>
            <person name="Satapoomin P."/>
            <person name="Huang J."/>
            <person name="Bowman M."/>
            <person name="Iovene M."/>
            <person name="Sanseverino W."/>
            <person name="Cavagnaro P."/>
            <person name="Yildiz M."/>
            <person name="Macko-Podgorni A."/>
            <person name="Moranska E."/>
            <person name="Grzebelus E."/>
            <person name="Grzebelus D."/>
            <person name="Ashrafi H."/>
            <person name="Zheng Z."/>
            <person name="Cheng S."/>
            <person name="Spooner D."/>
            <person name="Van Deynze A."/>
            <person name="Simon P."/>
        </authorList>
    </citation>
    <scope>NUCLEOTIDE SEQUENCE</scope>
    <source>
        <tissue evidence="7">Leaf</tissue>
    </source>
</reference>
<dbReference type="Pfam" id="PF00201">
    <property type="entry name" value="UDPGT"/>
    <property type="match status" value="1"/>
</dbReference>
<dbReference type="KEGG" id="dcr:108217244"/>
<proteinExistence type="inferred from homology"/>
<sequence length="484" mass="54388">MASPVNPQDLNFILTPLHGASVSTPLTDLGILLALRRVNVTIITIKDNAVRYKPSIDLANATHRLNIRLLCLDPPGEQASEKMRREVLERLMLELKPPPSCIVSSSTRGYTNDIAGKFRIPCYIFNARSCFSTICSSKILSNKLHTTGLTETFLVPGIPHKVELKGYQSPYYGRFCKENQTRETQKGENPVRGTEKFNLYQGMLINSFEEIEPLYSGPLKQKSLFWCIGPVSLCHKEILHKSCRSLKASIDADHCVTWLDSMKQGSVIYACFGSMSCIHPFQLVEIGLGLESSNQPFIWVIRDNVHLDVIERWLETTKFEKRVEGRGLVIRGWAPQLVILSHPSIGGFLTHCGWNSTLEGVCAGVPMITWPLFEEQHLNEKYVTDILGIGLSIFVEARVSSEAVIIKRDRVKEAIRELMNGEKAGEMRRRARKLGEVANKSVEKGGSSYSNITKFIQDVVNLLKLKQTNPTAYQNVFIRSPRPS</sequence>
<dbReference type="InterPro" id="IPR002213">
    <property type="entry name" value="UDP_glucos_trans"/>
</dbReference>
<evidence type="ECO:0000313" key="7">
    <source>
        <dbReference type="EMBL" id="WOG96471.1"/>
    </source>
</evidence>
<keyword evidence="5" id="KW-0328">Glycosyltransferase</keyword>
<dbReference type="AlphaFoldDB" id="A0A165WSD8"/>
<evidence type="ECO:0000256" key="2">
    <source>
        <dbReference type="ARBA" id="ARBA00009995"/>
    </source>
</evidence>
<name>A0A165WSD8_DAUCS</name>
<accession>A0A165WSD8</accession>
<dbReference type="Proteomes" id="UP000077755">
    <property type="component" value="Chromosome 4"/>
</dbReference>
<dbReference type="PANTHER" id="PTHR48047:SF182">
    <property type="entry name" value="GLYCOSYLTRANSFERASE"/>
    <property type="match status" value="1"/>
</dbReference>
<dbReference type="OrthoDB" id="5835829at2759"/>
<dbReference type="Gene3D" id="3.40.50.2000">
    <property type="entry name" value="Glycogen Phosphorylase B"/>
    <property type="match status" value="2"/>
</dbReference>
<evidence type="ECO:0000313" key="8">
    <source>
        <dbReference type="Proteomes" id="UP000077755"/>
    </source>
</evidence>
<dbReference type="CDD" id="cd03784">
    <property type="entry name" value="GT1_Gtf-like"/>
    <property type="match status" value="1"/>
</dbReference>
<reference evidence="7" key="2">
    <citation type="submission" date="2022-03" db="EMBL/GenBank/DDBJ databases">
        <title>Draft title - Genomic analysis of global carrot germplasm unveils the trajectory of domestication and the origin of high carotenoid orange carrot.</title>
        <authorList>
            <person name="Iorizzo M."/>
            <person name="Ellison S."/>
            <person name="Senalik D."/>
            <person name="Macko-Podgorni A."/>
            <person name="Grzebelus D."/>
            <person name="Bostan H."/>
            <person name="Rolling W."/>
            <person name="Curaba J."/>
            <person name="Simon P."/>
        </authorList>
    </citation>
    <scope>NUCLEOTIDE SEQUENCE</scope>
    <source>
        <tissue evidence="7">Leaf</tissue>
    </source>
</reference>
<evidence type="ECO:0000256" key="4">
    <source>
        <dbReference type="ARBA" id="ARBA00023229"/>
    </source>
</evidence>
<organism evidence="7 8">
    <name type="scientific">Daucus carota subsp. sativus</name>
    <name type="common">Carrot</name>
    <dbReference type="NCBI Taxonomy" id="79200"/>
    <lineage>
        <taxon>Eukaryota</taxon>
        <taxon>Viridiplantae</taxon>
        <taxon>Streptophyta</taxon>
        <taxon>Embryophyta</taxon>
        <taxon>Tracheophyta</taxon>
        <taxon>Spermatophyta</taxon>
        <taxon>Magnoliopsida</taxon>
        <taxon>eudicotyledons</taxon>
        <taxon>Gunneridae</taxon>
        <taxon>Pentapetalae</taxon>
        <taxon>asterids</taxon>
        <taxon>campanulids</taxon>
        <taxon>Apiales</taxon>
        <taxon>Apiaceae</taxon>
        <taxon>Apioideae</taxon>
        <taxon>Scandiceae</taxon>
        <taxon>Daucinae</taxon>
        <taxon>Daucus</taxon>
        <taxon>Daucus sect. Daucus</taxon>
    </lineage>
</organism>
<dbReference type="SUPFAM" id="SSF53756">
    <property type="entry name" value="UDP-Glycosyltransferase/glycogen phosphorylase"/>
    <property type="match status" value="1"/>
</dbReference>
<comment type="similarity">
    <text evidence="2 5">Belongs to the UDP-glycosyltransferase family.</text>
</comment>
<keyword evidence="4" id="KW-0414">Isoprene biosynthesis</keyword>
<evidence type="ECO:0000256" key="3">
    <source>
        <dbReference type="ARBA" id="ARBA00022679"/>
    </source>
</evidence>
<protein>
    <recommendedName>
        <fullName evidence="6">Glycosyltransferase</fullName>
        <ecNumber evidence="6">2.4.1.-</ecNumber>
    </recommendedName>
</protein>
<dbReference type="EC" id="2.4.1.-" evidence="6"/>
<dbReference type="PROSITE" id="PS00375">
    <property type="entry name" value="UDPGT"/>
    <property type="match status" value="1"/>
</dbReference>
<dbReference type="Gramene" id="KZM97623">
    <property type="protein sequence ID" value="KZM97623"/>
    <property type="gene ID" value="DCAR_015015"/>
</dbReference>
<dbReference type="OMA" id="CSEYLHT"/>
<dbReference type="InterPro" id="IPR035595">
    <property type="entry name" value="UDP_glycos_trans_CS"/>
</dbReference>
<dbReference type="FunFam" id="3.40.50.2000:FF:000047">
    <property type="entry name" value="Glycosyltransferase"/>
    <property type="match status" value="1"/>
</dbReference>
<comment type="pathway">
    <text evidence="1">Secondary metabolite biosynthesis; terpenoid biosynthesis.</text>
</comment>
<keyword evidence="8" id="KW-1185">Reference proteome</keyword>
<dbReference type="EMBL" id="CP093346">
    <property type="protein sequence ID" value="WOG96471.1"/>
    <property type="molecule type" value="Genomic_DNA"/>
</dbReference>
<dbReference type="GO" id="GO:0035251">
    <property type="term" value="F:UDP-glucosyltransferase activity"/>
    <property type="evidence" value="ECO:0007669"/>
    <property type="project" value="TreeGrafter"/>
</dbReference>
<keyword evidence="3 5" id="KW-0808">Transferase</keyword>
<evidence type="ECO:0000256" key="6">
    <source>
        <dbReference type="RuleBase" id="RU362057"/>
    </source>
</evidence>
<dbReference type="PANTHER" id="PTHR48047">
    <property type="entry name" value="GLYCOSYLTRANSFERASE"/>
    <property type="match status" value="1"/>
</dbReference>
<dbReference type="GO" id="GO:0016114">
    <property type="term" value="P:terpenoid biosynthetic process"/>
    <property type="evidence" value="ECO:0007669"/>
    <property type="project" value="UniProtKB-UniPathway"/>
</dbReference>